<dbReference type="EMBL" id="WKFB01000381">
    <property type="protein sequence ID" value="KAF6724853.1"/>
    <property type="molecule type" value="Genomic_DNA"/>
</dbReference>
<accession>A0A834CBX7</accession>
<reference evidence="1" key="1">
    <citation type="journal article" name="BMC Genomics">
        <title>Long-read sequencing and de novo genome assembly of marine medaka (Oryzias melastigma).</title>
        <authorList>
            <person name="Liang P."/>
            <person name="Saqib H.S.A."/>
            <person name="Ni X."/>
            <person name="Shen Y."/>
        </authorList>
    </citation>
    <scope>NUCLEOTIDE SEQUENCE</scope>
    <source>
        <strain evidence="1">Bigg-433</strain>
    </source>
</reference>
<comment type="caution">
    <text evidence="1">The sequence shown here is derived from an EMBL/GenBank/DDBJ whole genome shotgun (WGS) entry which is preliminary data.</text>
</comment>
<evidence type="ECO:0000313" key="2">
    <source>
        <dbReference type="Proteomes" id="UP000646548"/>
    </source>
</evidence>
<evidence type="ECO:0000313" key="1">
    <source>
        <dbReference type="EMBL" id="KAF6724853.1"/>
    </source>
</evidence>
<organism evidence="1 2">
    <name type="scientific">Oryzias melastigma</name>
    <name type="common">Marine medaka</name>
    <dbReference type="NCBI Taxonomy" id="30732"/>
    <lineage>
        <taxon>Eukaryota</taxon>
        <taxon>Metazoa</taxon>
        <taxon>Chordata</taxon>
        <taxon>Craniata</taxon>
        <taxon>Vertebrata</taxon>
        <taxon>Euteleostomi</taxon>
        <taxon>Actinopterygii</taxon>
        <taxon>Neopterygii</taxon>
        <taxon>Teleostei</taxon>
        <taxon>Neoteleostei</taxon>
        <taxon>Acanthomorphata</taxon>
        <taxon>Ovalentaria</taxon>
        <taxon>Atherinomorphae</taxon>
        <taxon>Beloniformes</taxon>
        <taxon>Adrianichthyidae</taxon>
        <taxon>Oryziinae</taxon>
        <taxon>Oryzias</taxon>
    </lineage>
</organism>
<gene>
    <name evidence="1" type="ORF">FQA47_004482</name>
</gene>
<dbReference type="AlphaFoldDB" id="A0A834CBX7"/>
<protein>
    <submittedName>
        <fullName evidence="1">Uncharacterized protein</fullName>
    </submittedName>
</protein>
<proteinExistence type="predicted"/>
<dbReference type="Proteomes" id="UP000646548">
    <property type="component" value="Unassembled WGS sequence"/>
</dbReference>
<sequence length="100" mass="10842">MSAGRYDTLGCAGVRSDQTCRLQGVSVPHSDTQRRKCHTGRVTAARGARALWCGGELEEGQGHTYLQMIAATTPPYQAHTPQASDSLHHQKLNGLQLEGR</sequence>
<name>A0A834CBX7_ORYME</name>